<feature type="compositionally biased region" description="Low complexity" evidence="7">
    <location>
        <begin position="79"/>
        <end position="94"/>
    </location>
</feature>
<gene>
    <name evidence="9" type="ORF">OLUC0939_LOCUS441</name>
</gene>
<dbReference type="EMBL" id="HBDX01000487">
    <property type="protein sequence ID" value="CAD8219722.1"/>
    <property type="molecule type" value="Transcribed_RNA"/>
</dbReference>
<keyword evidence="5 6" id="KW-0472">Membrane</keyword>
<dbReference type="InterPro" id="IPR006977">
    <property type="entry name" value="Yip1_dom"/>
</dbReference>
<dbReference type="AlphaFoldDB" id="A0A7R9XQ84"/>
<reference evidence="9" key="1">
    <citation type="submission" date="2021-01" db="EMBL/GenBank/DDBJ databases">
        <authorList>
            <person name="Corre E."/>
            <person name="Pelletier E."/>
            <person name="Niang G."/>
            <person name="Scheremetjew M."/>
            <person name="Finn R."/>
            <person name="Kale V."/>
            <person name="Holt S."/>
            <person name="Cochrane G."/>
            <person name="Meng A."/>
            <person name="Brown T."/>
            <person name="Cohen L."/>
        </authorList>
    </citation>
    <scope>NUCLEOTIDE SEQUENCE</scope>
    <source>
        <strain evidence="9">Clade-A-BCC118000</strain>
    </source>
</reference>
<comment type="similarity">
    <text evidence="2 6">Belongs to the YIP1 family.</text>
</comment>
<feature type="compositionally biased region" description="Basic and acidic residues" evidence="7">
    <location>
        <begin position="68"/>
        <end position="78"/>
    </location>
</feature>
<evidence type="ECO:0000256" key="7">
    <source>
        <dbReference type="SAM" id="MobiDB-lite"/>
    </source>
</evidence>
<keyword evidence="4 6" id="KW-1133">Transmembrane helix</keyword>
<keyword evidence="3 6" id="KW-0812">Transmembrane</keyword>
<dbReference type="InterPro" id="IPR039765">
    <property type="entry name" value="Yip5/YIPF1/YIPF2"/>
</dbReference>
<name>A0A7R9XQ84_9CHLO</name>
<feature type="domain" description="Yip1" evidence="8">
    <location>
        <begin position="138"/>
        <end position="305"/>
    </location>
</feature>
<dbReference type="Pfam" id="PF04893">
    <property type="entry name" value="Yip1"/>
    <property type="match status" value="1"/>
</dbReference>
<evidence type="ECO:0000259" key="8">
    <source>
        <dbReference type="Pfam" id="PF04893"/>
    </source>
</evidence>
<comment type="subcellular location">
    <subcellularLocation>
        <location evidence="6">Golgi apparatus membrane</location>
        <topology evidence="6">Multi-pass membrane protein</topology>
    </subcellularLocation>
    <subcellularLocation>
        <location evidence="1">Membrane</location>
        <topology evidence="1">Multi-pass membrane protein</topology>
    </subcellularLocation>
</comment>
<evidence type="ECO:0000256" key="2">
    <source>
        <dbReference type="ARBA" id="ARBA00010596"/>
    </source>
</evidence>
<dbReference type="GO" id="GO:0016192">
    <property type="term" value="P:vesicle-mediated transport"/>
    <property type="evidence" value="ECO:0007669"/>
    <property type="project" value="InterPro"/>
</dbReference>
<feature type="transmembrane region" description="Helical" evidence="6">
    <location>
        <begin position="197"/>
        <end position="220"/>
    </location>
</feature>
<evidence type="ECO:0000313" key="9">
    <source>
        <dbReference type="EMBL" id="CAD8219722.1"/>
    </source>
</evidence>
<dbReference type="GO" id="GO:0031267">
    <property type="term" value="F:small GTPase binding"/>
    <property type="evidence" value="ECO:0007669"/>
    <property type="project" value="InterPro"/>
</dbReference>
<dbReference type="PANTHER" id="PTHR12822">
    <property type="entry name" value="PROTEIN YIPF"/>
    <property type="match status" value="1"/>
</dbReference>
<evidence type="ECO:0000256" key="3">
    <source>
        <dbReference type="ARBA" id="ARBA00022692"/>
    </source>
</evidence>
<evidence type="ECO:0000256" key="6">
    <source>
        <dbReference type="RuleBase" id="RU361264"/>
    </source>
</evidence>
<protein>
    <recommendedName>
        <fullName evidence="6">Protein YIP</fullName>
    </recommendedName>
</protein>
<organism evidence="9">
    <name type="scientific">Ostreococcus sp. 'lucimarinus'</name>
    <dbReference type="NCBI Taxonomy" id="242159"/>
    <lineage>
        <taxon>Eukaryota</taxon>
        <taxon>Viridiplantae</taxon>
        <taxon>Chlorophyta</taxon>
        <taxon>Mamiellophyceae</taxon>
        <taxon>Mamiellales</taxon>
        <taxon>Bathycoccaceae</taxon>
        <taxon>Ostreococcus</taxon>
    </lineage>
</organism>
<feature type="transmembrane region" description="Helical" evidence="6">
    <location>
        <begin position="288"/>
        <end position="317"/>
    </location>
</feature>
<evidence type="ECO:0000256" key="4">
    <source>
        <dbReference type="ARBA" id="ARBA00022989"/>
    </source>
</evidence>
<feature type="transmembrane region" description="Helical" evidence="6">
    <location>
        <begin position="232"/>
        <end position="252"/>
    </location>
</feature>
<evidence type="ECO:0000256" key="5">
    <source>
        <dbReference type="ARBA" id="ARBA00023136"/>
    </source>
</evidence>
<dbReference type="GO" id="GO:0000139">
    <property type="term" value="C:Golgi membrane"/>
    <property type="evidence" value="ECO:0007669"/>
    <property type="project" value="UniProtKB-SubCell"/>
</dbReference>
<feature type="transmembrane region" description="Helical" evidence="6">
    <location>
        <begin position="157"/>
        <end position="177"/>
    </location>
</feature>
<sequence>MSGEEYNPFLNDLNDADVEHDAGFGPEGAFAGMSSSTATAKSDDPRTMAESGSVFGGSASANAPAAKEATRGSIREDGGSASASASGGSGMASAFVGGTSDPNAEAPQRRRGWIFSVSYYQQFFDVDTEEVTKRVSSVFTSPHKGTFLDDVAGNPDLYVPIWGSATLVFFTALGSAWGKFNMRKSEGWSFDAKSVSLSAALIYGYVFLFSLIVHMTLTCYARVDNLRVTDVWCLYGYSILAFIPVCILATVPVELFRWLFTGACAALSTLFLMSNVRKRVLSSSKGTTFAVSFVSFIGAAHFAFALILKLFFFQYYFGH</sequence>
<evidence type="ECO:0000256" key="1">
    <source>
        <dbReference type="ARBA" id="ARBA00004141"/>
    </source>
</evidence>
<feature type="transmembrane region" description="Helical" evidence="6">
    <location>
        <begin position="258"/>
        <end position="276"/>
    </location>
</feature>
<feature type="region of interest" description="Disordered" evidence="7">
    <location>
        <begin position="1"/>
        <end position="106"/>
    </location>
</feature>
<proteinExistence type="inferred from homology"/>
<dbReference type="PANTHER" id="PTHR12822:SF2">
    <property type="entry name" value="PROTEIN YIPF"/>
    <property type="match status" value="1"/>
</dbReference>
<accession>A0A7R9XQ84</accession>